<dbReference type="Proteomes" id="UP000248688">
    <property type="component" value="Chromosome"/>
</dbReference>
<evidence type="ECO:0000313" key="1">
    <source>
        <dbReference type="EMBL" id="AWW32367.1"/>
    </source>
</evidence>
<sequence>MSCSEDLGELIVPPSVVGNWKLESLEYDVVTTGMKDGEAFVLNHSGEGKEISLSIDISNDPTNKFVSQGWYLVEVPADFDATTFSDVFPFTDVHKSGTWSKESDKLMYFNFTGIPVVKAEIINFTDKKLVISYDVKVDSAIEGVACINTISGLYTFQKQ</sequence>
<name>A0A2Z4INL5_9BACT</name>
<gene>
    <name evidence="1" type="ORF">DN752_20715</name>
</gene>
<evidence type="ECO:0000313" key="2">
    <source>
        <dbReference type="Proteomes" id="UP000248688"/>
    </source>
</evidence>
<dbReference type="EMBL" id="CP030041">
    <property type="protein sequence ID" value="AWW32367.1"/>
    <property type="molecule type" value="Genomic_DNA"/>
</dbReference>
<evidence type="ECO:0008006" key="3">
    <source>
        <dbReference type="Google" id="ProtNLM"/>
    </source>
</evidence>
<accession>A0A2Z4INL5</accession>
<dbReference type="KEGG" id="est:DN752_20715"/>
<dbReference type="OrthoDB" id="837989at2"/>
<proteinExistence type="predicted"/>
<dbReference type="AlphaFoldDB" id="A0A2Z4INL5"/>
<protein>
    <recommendedName>
        <fullName evidence="3">Lipocalin-like domain-containing protein</fullName>
    </recommendedName>
</protein>
<reference evidence="1 2" key="1">
    <citation type="submission" date="2018-06" db="EMBL/GenBank/DDBJ databases">
        <title>Echinicola strongylocentroti sp. nov., isolated from a sea urchin Strongylocentrotus intermedius.</title>
        <authorList>
            <person name="Bae S.S."/>
        </authorList>
    </citation>
    <scope>NUCLEOTIDE SEQUENCE [LARGE SCALE GENOMIC DNA]</scope>
    <source>
        <strain evidence="1 2">MEBiC08714</strain>
    </source>
</reference>
<organism evidence="1 2">
    <name type="scientific">Echinicola strongylocentroti</name>
    <dbReference type="NCBI Taxonomy" id="1795355"/>
    <lineage>
        <taxon>Bacteria</taxon>
        <taxon>Pseudomonadati</taxon>
        <taxon>Bacteroidota</taxon>
        <taxon>Cytophagia</taxon>
        <taxon>Cytophagales</taxon>
        <taxon>Cyclobacteriaceae</taxon>
        <taxon>Echinicola</taxon>
    </lineage>
</organism>
<keyword evidence="2" id="KW-1185">Reference proteome</keyword>